<keyword evidence="9" id="KW-1185">Reference proteome</keyword>
<dbReference type="PROSITE" id="PS50863">
    <property type="entry name" value="B3"/>
    <property type="match status" value="1"/>
</dbReference>
<dbReference type="GO" id="GO:0003677">
    <property type="term" value="F:DNA binding"/>
    <property type="evidence" value="ECO:0007669"/>
    <property type="project" value="UniProtKB-KW"/>
</dbReference>
<feature type="compositionally biased region" description="Low complexity" evidence="6">
    <location>
        <begin position="120"/>
        <end position="132"/>
    </location>
</feature>
<gene>
    <name evidence="8" type="ORF">EJB05_05606</name>
</gene>
<dbReference type="InterPro" id="IPR015300">
    <property type="entry name" value="DNA-bd_pseudobarrel_sf"/>
</dbReference>
<reference evidence="8 9" key="1">
    <citation type="journal article" date="2019" name="Sci. Rep.">
        <title>A high-quality genome of Eragrostis curvula grass provides insights into Poaceae evolution and supports new strategies to enhance forage quality.</title>
        <authorList>
            <person name="Carballo J."/>
            <person name="Santos B.A.C.M."/>
            <person name="Zappacosta D."/>
            <person name="Garbus I."/>
            <person name="Selva J.P."/>
            <person name="Gallo C.A."/>
            <person name="Diaz A."/>
            <person name="Albertini E."/>
            <person name="Caccamo M."/>
            <person name="Echenique V."/>
        </authorList>
    </citation>
    <scope>NUCLEOTIDE SEQUENCE [LARGE SCALE GENOMIC DNA]</scope>
    <source>
        <strain evidence="9">cv. Victoria</strain>
        <tissue evidence="8">Leaf</tissue>
    </source>
</reference>
<feature type="compositionally biased region" description="Basic residues" evidence="6">
    <location>
        <begin position="301"/>
        <end position="310"/>
    </location>
</feature>
<feature type="region of interest" description="Disordered" evidence="6">
    <location>
        <begin position="300"/>
        <end position="335"/>
    </location>
</feature>
<evidence type="ECO:0000256" key="5">
    <source>
        <dbReference type="ARBA" id="ARBA00023242"/>
    </source>
</evidence>
<feature type="region of interest" description="Disordered" evidence="6">
    <location>
        <begin position="100"/>
        <end position="151"/>
    </location>
</feature>
<evidence type="ECO:0000256" key="6">
    <source>
        <dbReference type="SAM" id="MobiDB-lite"/>
    </source>
</evidence>
<dbReference type="Pfam" id="PF02362">
    <property type="entry name" value="B3"/>
    <property type="match status" value="1"/>
</dbReference>
<name>A0A5J9WD33_9POAL</name>
<keyword evidence="3" id="KW-0238">DNA-binding</keyword>
<dbReference type="Gene3D" id="2.40.330.10">
    <property type="entry name" value="DNA-binding pseudobarrel domain"/>
    <property type="match status" value="2"/>
</dbReference>
<evidence type="ECO:0000256" key="2">
    <source>
        <dbReference type="ARBA" id="ARBA00023015"/>
    </source>
</evidence>
<evidence type="ECO:0000256" key="3">
    <source>
        <dbReference type="ARBA" id="ARBA00023125"/>
    </source>
</evidence>
<evidence type="ECO:0000313" key="9">
    <source>
        <dbReference type="Proteomes" id="UP000324897"/>
    </source>
</evidence>
<keyword evidence="2" id="KW-0805">Transcription regulation</keyword>
<dbReference type="EMBL" id="RWGY01000004">
    <property type="protein sequence ID" value="TVU46088.1"/>
    <property type="molecule type" value="Genomic_DNA"/>
</dbReference>
<dbReference type="PANTHER" id="PTHR31391">
    <property type="entry name" value="B3 DOMAIN-CONTAINING PROTEIN OS11G0197600-RELATED"/>
    <property type="match status" value="1"/>
</dbReference>
<comment type="subcellular location">
    <subcellularLocation>
        <location evidence="1">Nucleus</location>
    </subcellularLocation>
</comment>
<dbReference type="Proteomes" id="UP000324897">
    <property type="component" value="Chromosome 5"/>
</dbReference>
<protein>
    <recommendedName>
        <fullName evidence="7">TF-B3 domain-containing protein</fullName>
    </recommendedName>
</protein>
<dbReference type="SMART" id="SM01019">
    <property type="entry name" value="B3"/>
    <property type="match status" value="1"/>
</dbReference>
<dbReference type="SUPFAM" id="SSF101936">
    <property type="entry name" value="DNA-binding pseudobarrel domain"/>
    <property type="match status" value="2"/>
</dbReference>
<dbReference type="CDD" id="cd10017">
    <property type="entry name" value="B3_DNA"/>
    <property type="match status" value="2"/>
</dbReference>
<comment type="caution">
    <text evidence="8">The sequence shown here is derived from an EMBL/GenBank/DDBJ whole genome shotgun (WGS) entry which is preliminary data.</text>
</comment>
<proteinExistence type="predicted"/>
<keyword evidence="4" id="KW-0804">Transcription</keyword>
<dbReference type="OrthoDB" id="660291at2759"/>
<evidence type="ECO:0000256" key="4">
    <source>
        <dbReference type="ARBA" id="ARBA00023163"/>
    </source>
</evidence>
<evidence type="ECO:0000259" key="7">
    <source>
        <dbReference type="PROSITE" id="PS50863"/>
    </source>
</evidence>
<sequence>MYEGDRSRNRELRPLPLGQSFASKGSGVLFDMAGRGGQTGTPCDGCKSYLDDMDRKLKCLFSHMNSSFRHGMTIIHIPDSHCGKDLSCAGTKAEHNVFGLQGGSAYPSDTLRGSHDHANESSASERPASSSSHRNAASEESGEDSQPELQSLQSDHVEILSRHCFISSGCHLTPELKEELAELVKKIRPEIPVLVAQMKKSNIKHPGASLVISKGYAEEYFPAKSENITLEWPGGKKWHVRLHVRPEGRGYILCGHWVDVVREIKLKLNNICVFQPIKSSDGFRLMFHVLREACSRSMRGNTHRSNKCGTRKVTSTVHANEKSSHRGKSPLLDHHGRQEPHVLLDCGEPSQPPSYVVLGSTKLTPAQEKMVEEKVQAIGTEGPIFVATMTEQIAGANGSYSLDFKTQYAAAHLPDGKQTLTLYQAEWSKTWRVMLRDRQMLPGVFREFAHDNLLWTEDLCLFEPMKNGEVAMMVHIIRS</sequence>
<evidence type="ECO:0000313" key="8">
    <source>
        <dbReference type="EMBL" id="TVU46088.1"/>
    </source>
</evidence>
<feature type="non-terminal residue" evidence="8">
    <location>
        <position position="1"/>
    </location>
</feature>
<organism evidence="8 9">
    <name type="scientific">Eragrostis curvula</name>
    <name type="common">weeping love grass</name>
    <dbReference type="NCBI Taxonomy" id="38414"/>
    <lineage>
        <taxon>Eukaryota</taxon>
        <taxon>Viridiplantae</taxon>
        <taxon>Streptophyta</taxon>
        <taxon>Embryophyta</taxon>
        <taxon>Tracheophyta</taxon>
        <taxon>Spermatophyta</taxon>
        <taxon>Magnoliopsida</taxon>
        <taxon>Liliopsida</taxon>
        <taxon>Poales</taxon>
        <taxon>Poaceae</taxon>
        <taxon>PACMAD clade</taxon>
        <taxon>Chloridoideae</taxon>
        <taxon>Eragrostideae</taxon>
        <taxon>Eragrostidinae</taxon>
        <taxon>Eragrostis</taxon>
    </lineage>
</organism>
<keyword evidence="5" id="KW-0539">Nucleus</keyword>
<evidence type="ECO:0000256" key="1">
    <source>
        <dbReference type="ARBA" id="ARBA00004123"/>
    </source>
</evidence>
<dbReference type="InterPro" id="IPR003340">
    <property type="entry name" value="B3_DNA-bd"/>
</dbReference>
<dbReference type="AlphaFoldDB" id="A0A5J9WD33"/>
<dbReference type="Gramene" id="TVU46088">
    <property type="protein sequence ID" value="TVU46088"/>
    <property type="gene ID" value="EJB05_05606"/>
</dbReference>
<accession>A0A5J9WD33</accession>
<dbReference type="InterPro" id="IPR044837">
    <property type="entry name" value="REM16-like"/>
</dbReference>
<dbReference type="GO" id="GO:0005634">
    <property type="term" value="C:nucleus"/>
    <property type="evidence" value="ECO:0007669"/>
    <property type="project" value="UniProtKB-SubCell"/>
</dbReference>
<feature type="domain" description="TF-B3" evidence="7">
    <location>
        <begin position="195"/>
        <end position="293"/>
    </location>
</feature>
<dbReference type="PANTHER" id="PTHR31391:SF128">
    <property type="entry name" value="TF-B3 DOMAIN-CONTAINING PROTEIN"/>
    <property type="match status" value="1"/>
</dbReference>